<dbReference type="GeneID" id="188789"/>
<evidence type="ECO:0000313" key="4">
    <source>
        <dbReference type="WormBase" id="T23D5.10"/>
    </source>
</evidence>
<keyword evidence="3" id="KW-1185">Reference proteome</keyword>
<keyword evidence="1" id="KW-0472">Membrane</keyword>
<feature type="transmembrane region" description="Helical" evidence="1">
    <location>
        <begin position="260"/>
        <end position="285"/>
    </location>
</feature>
<dbReference type="Proteomes" id="UP000001940">
    <property type="component" value="Chromosome V"/>
</dbReference>
<feature type="transmembrane region" description="Helical" evidence="1">
    <location>
        <begin position="297"/>
        <end position="318"/>
    </location>
</feature>
<gene>
    <name evidence="2 4" type="primary">str-6</name>
    <name evidence="2" type="ORF">CELE_T23D5.10</name>
    <name evidence="4" type="ORF">T23D5.10</name>
</gene>
<dbReference type="PhylomeDB" id="O45808"/>
<dbReference type="PANTHER" id="PTHR46000:SF8">
    <property type="entry name" value="SEVEN TM RECEPTOR"/>
    <property type="match status" value="1"/>
</dbReference>
<dbReference type="EMBL" id="BX284605">
    <property type="protein sequence ID" value="CAB04819.1"/>
    <property type="molecule type" value="Genomic_DNA"/>
</dbReference>
<dbReference type="InParanoid" id="O45808"/>
<dbReference type="FunCoup" id="O45808">
    <property type="interactions" value="45"/>
</dbReference>
<sequence length="364" mass="42022">MVKTFHVRESTISQMQYIRMDELTKLISKVGFLSTTILGMLFVCLTVCFVKRDFGSYRNLLIVFSFLGFLFSASEYMIHPMIHSYNSGFVFFTEPHLSLVSNEIMKIGLVFFCGIYGSTICFISVQFLYRYWALFDAPKLIWFEGWMMSAWLIYSFGIGATWSIGIHYFLENDNFTLNYFENGVYDHYGWKLSAIPSFTFVIYTERGAIRWRNLACTIEMTMIIGLQYSIICFCGRKMSVGMKEKISMLSETSKRLHTQFFKALILQIVVPTILLFFPMIIIIYLPVFNLKFSFPTGILFSAFAIYPSIDIAIILYIVSDYRIAIKLLLKSIKSVLLSSSYFPHELSLPTCTPQTPLPRGTARI</sequence>
<dbReference type="PIR" id="T25155">
    <property type="entry name" value="T25155"/>
</dbReference>
<reference evidence="2 3" key="1">
    <citation type="journal article" date="1998" name="Science">
        <title>Genome sequence of the nematode C. elegans: a platform for investigating biology.</title>
        <authorList>
            <consortium name="The C. elegans sequencing consortium"/>
            <person name="Sulson J.E."/>
            <person name="Waterston R."/>
        </authorList>
    </citation>
    <scope>NUCLEOTIDE SEQUENCE [LARGE SCALE GENOMIC DNA]</scope>
    <source>
        <strain evidence="2 3">Bristol N2</strain>
    </source>
</reference>
<keyword evidence="1" id="KW-1133">Transmembrane helix</keyword>
<dbReference type="PaxDb" id="6239-T23D5.10"/>
<evidence type="ECO:0000313" key="3">
    <source>
        <dbReference type="Proteomes" id="UP000001940"/>
    </source>
</evidence>
<dbReference type="SUPFAM" id="SSF81321">
    <property type="entry name" value="Family A G protein-coupled receptor-like"/>
    <property type="match status" value="1"/>
</dbReference>
<organism evidence="2 3">
    <name type="scientific">Caenorhabditis elegans</name>
    <dbReference type="NCBI Taxonomy" id="6239"/>
    <lineage>
        <taxon>Eukaryota</taxon>
        <taxon>Metazoa</taxon>
        <taxon>Ecdysozoa</taxon>
        <taxon>Nematoda</taxon>
        <taxon>Chromadorea</taxon>
        <taxon>Rhabditida</taxon>
        <taxon>Rhabditina</taxon>
        <taxon>Rhabditomorpha</taxon>
        <taxon>Rhabditoidea</taxon>
        <taxon>Rhabditidae</taxon>
        <taxon>Peloderinae</taxon>
        <taxon>Caenorhabditis</taxon>
    </lineage>
</organism>
<dbReference type="RefSeq" id="NP_506922.1">
    <property type="nucleotide sequence ID" value="NM_074521.2"/>
</dbReference>
<protein>
    <submittedName>
        <fullName evidence="2">Seven TM Receptor</fullName>
    </submittedName>
</protein>
<evidence type="ECO:0000313" key="2">
    <source>
        <dbReference type="EMBL" id="CAB04819.1"/>
    </source>
</evidence>
<feature type="transmembrane region" description="Helical" evidence="1">
    <location>
        <begin position="150"/>
        <end position="170"/>
    </location>
</feature>
<dbReference type="KEGG" id="cel:CELE_T23D5.10"/>
<feature type="transmembrane region" description="Helical" evidence="1">
    <location>
        <begin position="57"/>
        <end position="78"/>
    </location>
</feature>
<dbReference type="PANTHER" id="PTHR46000">
    <property type="entry name" value="SEVEN TM RECEPTOR-RELATED"/>
    <property type="match status" value="1"/>
</dbReference>
<dbReference type="OMA" id="ILYIVCD"/>
<dbReference type="HOGENOM" id="CLU_036335_4_1_1"/>
<dbReference type="AlphaFoldDB" id="O45808"/>
<evidence type="ECO:0000256" key="1">
    <source>
        <dbReference type="SAM" id="Phobius"/>
    </source>
</evidence>
<feature type="transmembrane region" description="Helical" evidence="1">
    <location>
        <begin position="107"/>
        <end position="129"/>
    </location>
</feature>
<dbReference type="Pfam" id="PF10326">
    <property type="entry name" value="7TM_GPCR_Str"/>
    <property type="match status" value="1"/>
</dbReference>
<keyword evidence="2" id="KW-0675">Receptor</keyword>
<name>O45808_CAEEL</name>
<dbReference type="SMR" id="O45808"/>
<dbReference type="eggNOG" id="ENOG502RA13">
    <property type="taxonomic scope" value="Eukaryota"/>
</dbReference>
<dbReference type="Bgee" id="WBGene00006074">
    <property type="expression patterns" value="Expressed in multicellular organism and 1 other cell type or tissue"/>
</dbReference>
<feature type="transmembrane region" description="Helical" evidence="1">
    <location>
        <begin position="30"/>
        <end position="50"/>
    </location>
</feature>
<dbReference type="WormBase" id="T23D5.10">
    <property type="protein sequence ID" value="CE16450"/>
    <property type="gene ID" value="WBGene00006074"/>
    <property type="gene designation" value="str-6"/>
</dbReference>
<dbReference type="OrthoDB" id="5819992at2759"/>
<keyword evidence="1" id="KW-0812">Transmembrane</keyword>
<accession>O45808</accession>
<dbReference type="InterPro" id="IPR019428">
    <property type="entry name" value="7TM_GPCR_serpentine_rcpt_Str"/>
</dbReference>
<proteinExistence type="predicted"/>
<dbReference type="CTD" id="188789"/>
<dbReference type="AGR" id="WB:WBGene00006074"/>
<dbReference type="UCSC" id="T23D5.10">
    <property type="organism name" value="c. elegans"/>
</dbReference>